<evidence type="ECO:0000313" key="1">
    <source>
        <dbReference type="EMBL" id="KAI3726134.1"/>
    </source>
</evidence>
<evidence type="ECO:0000313" key="2">
    <source>
        <dbReference type="Proteomes" id="UP001056120"/>
    </source>
</evidence>
<accession>A0ACB9BVW4</accession>
<dbReference type="Proteomes" id="UP001056120">
    <property type="component" value="Linkage Group LG22"/>
</dbReference>
<keyword evidence="2" id="KW-1185">Reference proteome</keyword>
<proteinExistence type="predicted"/>
<dbReference type="EMBL" id="CM042039">
    <property type="protein sequence ID" value="KAI3726134.1"/>
    <property type="molecule type" value="Genomic_DNA"/>
</dbReference>
<sequence length="95" mass="10541">MMIINEATGSPLSSSPASRTLIGNTLVLNNLVKTKFYIYNFLSSAGRRNLNLLKPFNNIHLSDGLRRRRGDHSICSTQRSSFTVACVLSIAWQQG</sequence>
<reference evidence="2" key="1">
    <citation type="journal article" date="2022" name="Mol. Ecol. Resour.">
        <title>The genomes of chicory, endive, great burdock and yacon provide insights into Asteraceae palaeo-polyploidization history and plant inulin production.</title>
        <authorList>
            <person name="Fan W."/>
            <person name="Wang S."/>
            <person name="Wang H."/>
            <person name="Wang A."/>
            <person name="Jiang F."/>
            <person name="Liu H."/>
            <person name="Zhao H."/>
            <person name="Xu D."/>
            <person name="Zhang Y."/>
        </authorList>
    </citation>
    <scope>NUCLEOTIDE SEQUENCE [LARGE SCALE GENOMIC DNA]</scope>
    <source>
        <strain evidence="2">cv. Yunnan</strain>
    </source>
</reference>
<comment type="caution">
    <text evidence="1">The sequence shown here is derived from an EMBL/GenBank/DDBJ whole genome shotgun (WGS) entry which is preliminary data.</text>
</comment>
<gene>
    <name evidence="1" type="ORF">L1987_65931</name>
</gene>
<organism evidence="1 2">
    <name type="scientific">Smallanthus sonchifolius</name>
    <dbReference type="NCBI Taxonomy" id="185202"/>
    <lineage>
        <taxon>Eukaryota</taxon>
        <taxon>Viridiplantae</taxon>
        <taxon>Streptophyta</taxon>
        <taxon>Embryophyta</taxon>
        <taxon>Tracheophyta</taxon>
        <taxon>Spermatophyta</taxon>
        <taxon>Magnoliopsida</taxon>
        <taxon>eudicotyledons</taxon>
        <taxon>Gunneridae</taxon>
        <taxon>Pentapetalae</taxon>
        <taxon>asterids</taxon>
        <taxon>campanulids</taxon>
        <taxon>Asterales</taxon>
        <taxon>Asteraceae</taxon>
        <taxon>Asteroideae</taxon>
        <taxon>Heliantheae alliance</taxon>
        <taxon>Millerieae</taxon>
        <taxon>Smallanthus</taxon>
    </lineage>
</organism>
<protein>
    <submittedName>
        <fullName evidence="1">Uncharacterized protein</fullName>
    </submittedName>
</protein>
<name>A0ACB9BVW4_9ASTR</name>
<reference evidence="1 2" key="2">
    <citation type="journal article" date="2022" name="Mol. Ecol. Resour.">
        <title>The genomes of chicory, endive, great burdock and yacon provide insights into Asteraceae paleo-polyploidization history and plant inulin production.</title>
        <authorList>
            <person name="Fan W."/>
            <person name="Wang S."/>
            <person name="Wang H."/>
            <person name="Wang A."/>
            <person name="Jiang F."/>
            <person name="Liu H."/>
            <person name="Zhao H."/>
            <person name="Xu D."/>
            <person name="Zhang Y."/>
        </authorList>
    </citation>
    <scope>NUCLEOTIDE SEQUENCE [LARGE SCALE GENOMIC DNA]</scope>
    <source>
        <strain evidence="2">cv. Yunnan</strain>
        <tissue evidence="1">Leaves</tissue>
    </source>
</reference>